<evidence type="ECO:0000313" key="6">
    <source>
        <dbReference type="Proteomes" id="UP000241645"/>
    </source>
</evidence>
<dbReference type="Gene3D" id="3.40.50.720">
    <property type="entry name" value="NAD(P)-binding Rossmann-like Domain"/>
    <property type="match status" value="1"/>
</dbReference>
<dbReference type="SUPFAM" id="SSF51735">
    <property type="entry name" value="NAD(P)-binding Rossmann-fold domains"/>
    <property type="match status" value="1"/>
</dbReference>
<evidence type="ECO:0000256" key="3">
    <source>
        <dbReference type="ARBA" id="ARBA00023027"/>
    </source>
</evidence>
<dbReference type="PANTHER" id="PTHR43103">
    <property type="entry name" value="NUCLEOSIDE-DIPHOSPHATE-SUGAR EPIMERASE"/>
    <property type="match status" value="1"/>
</dbReference>
<sequence>MKQVLITGAAGRIGTVLRTRLRDEFRLRLTDINPIQDLQPDEEFIHLDLADTEGMEAAMQGIDTVVHLGGIPDESEFSRILQANIAGTYNVFEAARKAGVQRVIFASSIHAVGFYPRSETIDSSVMQRPDTLYGVSKAFGENLARLYFDKHGVESVCIRICSFEDRPQDLRHLSTWLSYDDAVRLFRRCILAETVDFSILYGVSDNERSWFINSDAERLGYEPRDNAEAYAAEISECDLQNAADDPLEELLMGGPFVAREYGKGHRL</sequence>
<keyword evidence="2" id="KW-0560">Oxidoreductase</keyword>
<comment type="caution">
    <text evidence="5">The sequence shown here is derived from an EMBL/GenBank/DDBJ whole genome shotgun (WGS) entry which is preliminary data.</text>
</comment>
<proteinExistence type="inferred from homology"/>
<dbReference type="GeneID" id="95751076"/>
<keyword evidence="3" id="KW-0520">NAD</keyword>
<dbReference type="EMBL" id="PXZO01000021">
    <property type="protein sequence ID" value="PSK10377.1"/>
    <property type="molecule type" value="Genomic_DNA"/>
</dbReference>
<name>A0ABX5FQF3_9BACL</name>
<dbReference type="RefSeq" id="WP_106834573.1">
    <property type="nucleotide sequence ID" value="NZ_JARMEW010000032.1"/>
</dbReference>
<dbReference type="InterPro" id="IPR036291">
    <property type="entry name" value="NAD(P)-bd_dom_sf"/>
</dbReference>
<evidence type="ECO:0000256" key="1">
    <source>
        <dbReference type="ARBA" id="ARBA00007637"/>
    </source>
</evidence>
<reference evidence="5 6" key="1">
    <citation type="submission" date="2018-03" db="EMBL/GenBank/DDBJ databases">
        <title>Brevisbacillus phylogenomics.</title>
        <authorList>
            <person name="Dunlap C."/>
        </authorList>
    </citation>
    <scope>NUCLEOTIDE SEQUENCE [LARGE SCALE GENOMIC DNA]</scope>
    <source>
        <strain evidence="5 6">NRRL B-41110</strain>
    </source>
</reference>
<dbReference type="Proteomes" id="UP000241645">
    <property type="component" value="Unassembled WGS sequence"/>
</dbReference>
<evidence type="ECO:0000256" key="2">
    <source>
        <dbReference type="ARBA" id="ARBA00023002"/>
    </source>
</evidence>
<evidence type="ECO:0000259" key="4">
    <source>
        <dbReference type="Pfam" id="PF01370"/>
    </source>
</evidence>
<organism evidence="5 6">
    <name type="scientific">Brevibacillus porteri</name>
    <dbReference type="NCBI Taxonomy" id="2126350"/>
    <lineage>
        <taxon>Bacteria</taxon>
        <taxon>Bacillati</taxon>
        <taxon>Bacillota</taxon>
        <taxon>Bacilli</taxon>
        <taxon>Bacillales</taxon>
        <taxon>Paenibacillaceae</taxon>
        <taxon>Brevibacillus</taxon>
    </lineage>
</organism>
<feature type="domain" description="NAD-dependent epimerase/dehydratase" evidence="4">
    <location>
        <begin position="4"/>
        <end position="163"/>
    </location>
</feature>
<dbReference type="InterPro" id="IPR001509">
    <property type="entry name" value="Epimerase_deHydtase"/>
</dbReference>
<gene>
    <name evidence="5" type="ORF">C7R92_13275</name>
</gene>
<protein>
    <submittedName>
        <fullName evidence="5">NAD(P)-dependent oxidoreductase</fullName>
    </submittedName>
</protein>
<evidence type="ECO:0000313" key="5">
    <source>
        <dbReference type="EMBL" id="PSK10377.1"/>
    </source>
</evidence>
<dbReference type="PANTHER" id="PTHR43103:SF5">
    <property type="entry name" value="4-EPIMERASE, PUTATIVE (AFU_ORTHOLOGUE AFUA_7G00360)-RELATED"/>
    <property type="match status" value="1"/>
</dbReference>
<accession>A0ABX5FQF3</accession>
<dbReference type="Pfam" id="PF01370">
    <property type="entry name" value="Epimerase"/>
    <property type="match status" value="1"/>
</dbReference>
<comment type="similarity">
    <text evidence="1">Belongs to the NAD(P)-dependent epimerase/dehydratase family.</text>
</comment>
<keyword evidence="6" id="KW-1185">Reference proteome</keyword>